<dbReference type="Proteomes" id="UP000036061">
    <property type="component" value="Chromosome"/>
</dbReference>
<gene>
    <name evidence="2" type="ORF">AB432_010205</name>
</gene>
<proteinExistence type="predicted"/>
<dbReference type="EMBL" id="CP030117">
    <property type="protein sequence ID" value="AWX55389.1"/>
    <property type="molecule type" value="Genomic_DNA"/>
</dbReference>
<feature type="signal peptide" evidence="1">
    <location>
        <begin position="1"/>
        <end position="19"/>
    </location>
</feature>
<keyword evidence="1" id="KW-0732">Signal</keyword>
<sequence length="195" mass="22319">MRQVFILFVFLLLTGCANVSNTDKSLVEVFGESTSEIKDKLTNTSDWYHNSRSFPDLKASSKWFERDEGNGFKTYFTFSEDSNHAFGLVVNKNENKLVQVLVMSFLDPKFNENASEKAFASAQMITTAAGWTLDEANEKIKQITETSIEKDIDQVSHNGFVLKRENKKVEQMVFYSIKPENEEVPVEFMRVLTNT</sequence>
<accession>A0A2Z4MG53</accession>
<evidence type="ECO:0000256" key="1">
    <source>
        <dbReference type="SAM" id="SignalP"/>
    </source>
</evidence>
<feature type="chain" id="PRO_5038399439" evidence="1">
    <location>
        <begin position="20"/>
        <end position="195"/>
    </location>
</feature>
<evidence type="ECO:0000313" key="3">
    <source>
        <dbReference type="Proteomes" id="UP000036061"/>
    </source>
</evidence>
<name>A0A2Z4MG53_BREBE</name>
<evidence type="ECO:0000313" key="2">
    <source>
        <dbReference type="EMBL" id="AWX55389.1"/>
    </source>
</evidence>
<organism evidence="2 3">
    <name type="scientific">Brevibacillus brevis</name>
    <name type="common">Bacillus brevis</name>
    <dbReference type="NCBI Taxonomy" id="1393"/>
    <lineage>
        <taxon>Bacteria</taxon>
        <taxon>Bacillati</taxon>
        <taxon>Bacillota</taxon>
        <taxon>Bacilli</taxon>
        <taxon>Bacillales</taxon>
        <taxon>Paenibacillaceae</taxon>
        <taxon>Brevibacillus</taxon>
    </lineage>
</organism>
<dbReference type="PROSITE" id="PS51257">
    <property type="entry name" value="PROKAR_LIPOPROTEIN"/>
    <property type="match status" value="1"/>
</dbReference>
<reference evidence="2 3" key="1">
    <citation type="journal article" date="2015" name="Genome Announc.">
        <title>Draft Genome Sequence of Brevibacillus brevis DZQ7, a Plant Growth-Promoting Rhizobacterium with Broad-Spectrum Antimicrobial Activity.</title>
        <authorList>
            <person name="Hou Q."/>
            <person name="Wang C."/>
            <person name="Hou X."/>
            <person name="Xia Z."/>
            <person name="Ye J."/>
            <person name="Liu K."/>
            <person name="Liu H."/>
            <person name="Wang J."/>
            <person name="Guo H."/>
            <person name="Yu X."/>
            <person name="Yang Y."/>
            <person name="Du B."/>
            <person name="Ding Y."/>
        </authorList>
    </citation>
    <scope>NUCLEOTIDE SEQUENCE [LARGE SCALE GENOMIC DNA]</scope>
    <source>
        <strain evidence="2 3">DZQ7</strain>
    </source>
</reference>
<dbReference type="AlphaFoldDB" id="A0A2Z4MG53"/>
<dbReference type="RefSeq" id="WP_048032191.1">
    <property type="nucleotide sequence ID" value="NZ_CP030117.1"/>
</dbReference>
<protein>
    <submittedName>
        <fullName evidence="2">Uncharacterized protein</fullName>
    </submittedName>
</protein>